<dbReference type="PROSITE" id="PS00806">
    <property type="entry name" value="ALDOLASE_CLASS_II_2"/>
    <property type="match status" value="1"/>
</dbReference>
<comment type="function">
    <text evidence="2 14">Catalyzes the aldol condensation of dihydroxyacetone phosphate (DHAP or glycerone-phosphate) with glyceraldehyde 3-phosphate (G3P) to form fructose 1,6-bisphosphate (FBP) in gluconeogenesis and the reverse reaction in glycolysis.</text>
</comment>
<comment type="cofactor">
    <cofactor evidence="14">
        <name>Zn(2+)</name>
        <dbReference type="ChEBI" id="CHEBI:29105"/>
    </cofactor>
    <text evidence="14">One is catalytic and the other provides a structural contribution.</text>
</comment>
<dbReference type="PROSITE" id="PS00602">
    <property type="entry name" value="ALDOLASE_CLASS_II_1"/>
    <property type="match status" value="1"/>
</dbReference>
<evidence type="ECO:0000256" key="7">
    <source>
        <dbReference type="ARBA" id="ARBA00022723"/>
    </source>
</evidence>
<dbReference type="InterPro" id="IPR050246">
    <property type="entry name" value="Class_II_FBP_aldolase"/>
</dbReference>
<dbReference type="CDD" id="cd00947">
    <property type="entry name" value="TBP_aldolase_IIB"/>
    <property type="match status" value="1"/>
</dbReference>
<evidence type="ECO:0000256" key="10">
    <source>
        <dbReference type="ARBA" id="ARBA00023239"/>
    </source>
</evidence>
<dbReference type="GO" id="GO:0019253">
    <property type="term" value="P:reductive pentose-phosphate cycle"/>
    <property type="evidence" value="ECO:0007669"/>
    <property type="project" value="UniProtKB-KW"/>
</dbReference>
<comment type="pathway">
    <text evidence="4">Carbohydrate biosynthesis; Calvin cycle.</text>
</comment>
<feature type="binding site" evidence="12">
    <location>
        <begin position="233"/>
        <end position="235"/>
    </location>
    <ligand>
        <name>dihydroxyacetone phosphate</name>
        <dbReference type="ChEBI" id="CHEBI:57642"/>
    </ligand>
</feature>
<dbReference type="EMBL" id="CP039908">
    <property type="protein sequence ID" value="QCM02167.1"/>
    <property type="molecule type" value="Genomic_DNA"/>
</dbReference>
<evidence type="ECO:0000313" key="16">
    <source>
        <dbReference type="Proteomes" id="UP000298646"/>
    </source>
</evidence>
<evidence type="ECO:0000256" key="8">
    <source>
        <dbReference type="ARBA" id="ARBA00022833"/>
    </source>
</evidence>
<dbReference type="PANTHER" id="PTHR30304:SF0">
    <property type="entry name" value="D-TAGATOSE-1,6-BISPHOSPHATE ALDOLASE SUBUNIT GATY-RELATED"/>
    <property type="match status" value="1"/>
</dbReference>
<keyword evidence="6" id="KW-0113">Calvin cycle</keyword>
<dbReference type="GO" id="GO:0004332">
    <property type="term" value="F:fructose-bisphosphate aldolase activity"/>
    <property type="evidence" value="ECO:0007669"/>
    <property type="project" value="UniProtKB-EC"/>
</dbReference>
<dbReference type="NCBIfam" id="TIGR00167">
    <property type="entry name" value="cbbA"/>
    <property type="match status" value="1"/>
</dbReference>
<keyword evidence="9 14" id="KW-0324">Glycolysis</keyword>
<dbReference type="PIRSF" id="PIRSF001359">
    <property type="entry name" value="F_bP_aldolase_II"/>
    <property type="match status" value="1"/>
</dbReference>
<evidence type="ECO:0000256" key="3">
    <source>
        <dbReference type="ARBA" id="ARBA00004714"/>
    </source>
</evidence>
<evidence type="ECO:0000256" key="9">
    <source>
        <dbReference type="ARBA" id="ARBA00023152"/>
    </source>
</evidence>
<dbReference type="InterPro" id="IPR013785">
    <property type="entry name" value="Aldolase_TIM"/>
</dbReference>
<comment type="similarity">
    <text evidence="5 14">Belongs to the class II fructose-bisphosphate aldolase family.</text>
</comment>
<dbReference type="InterPro" id="IPR000771">
    <property type="entry name" value="FBA_II"/>
</dbReference>
<gene>
    <name evidence="15" type="ORF">CFBP6624_18320</name>
</gene>
<feature type="binding site" evidence="13">
    <location>
        <position position="198"/>
    </location>
    <ligand>
        <name>Zn(2+)</name>
        <dbReference type="ChEBI" id="CHEBI:29105"/>
        <label>1</label>
        <note>catalytic</note>
    </ligand>
</feature>
<keyword evidence="10 14" id="KW-0456">Lyase</keyword>
<feature type="binding site" evidence="12">
    <location>
        <position position="199"/>
    </location>
    <ligand>
        <name>dihydroxyacetone phosphate</name>
        <dbReference type="ChEBI" id="CHEBI:57642"/>
    </ligand>
</feature>
<dbReference type="RefSeq" id="WP_137086877.1">
    <property type="nucleotide sequence ID" value="NZ_CP039908.1"/>
</dbReference>
<dbReference type="EC" id="4.1.2.13" evidence="14"/>
<feature type="binding site" evidence="13">
    <location>
        <position position="232"/>
    </location>
    <ligand>
        <name>Zn(2+)</name>
        <dbReference type="ChEBI" id="CHEBI:29105"/>
        <label>1</label>
        <note>catalytic</note>
    </ligand>
</feature>
<feature type="binding site" evidence="12">
    <location>
        <begin position="275"/>
        <end position="278"/>
    </location>
    <ligand>
        <name>dihydroxyacetone phosphate</name>
        <dbReference type="ChEBI" id="CHEBI:57642"/>
    </ligand>
</feature>
<dbReference type="Proteomes" id="UP000298646">
    <property type="component" value="Chromosome linear"/>
</dbReference>
<evidence type="ECO:0000256" key="12">
    <source>
        <dbReference type="PIRSR" id="PIRSR001359-2"/>
    </source>
</evidence>
<feature type="active site" description="Proton donor" evidence="11">
    <location>
        <position position="83"/>
    </location>
</feature>
<dbReference type="Pfam" id="PF01116">
    <property type="entry name" value="F_bP_aldolase"/>
    <property type="match status" value="1"/>
</dbReference>
<evidence type="ECO:0000256" key="14">
    <source>
        <dbReference type="RuleBase" id="RU365019"/>
    </source>
</evidence>
<feature type="binding site" evidence="13">
    <location>
        <position position="142"/>
    </location>
    <ligand>
        <name>Zn(2+)</name>
        <dbReference type="ChEBI" id="CHEBI:29105"/>
        <label>2</label>
    </ligand>
</feature>
<dbReference type="PANTHER" id="PTHR30304">
    <property type="entry name" value="D-TAGATOSE-1,6-BISPHOSPHATE ALDOLASE"/>
    <property type="match status" value="1"/>
</dbReference>
<evidence type="ECO:0000256" key="1">
    <source>
        <dbReference type="ARBA" id="ARBA00000441"/>
    </source>
</evidence>
<dbReference type="InterPro" id="IPR006412">
    <property type="entry name" value="Fruct_bisP_Calv"/>
</dbReference>
<sequence>MALTSLRQILDHAADNGYGMPAFNVTNLETLLAVMRAAAKTDSPVIVQASQSARKYADDVFLAHLFQGAAERFPSIPLCVHQDHGSSPAVCRSAMEHGFSSVMMDGSLEADGKTPSSYEYNVSVTAETVAFAHAAGVSVEGEIGVLGSLETGGGEQEDGHGVEGVLDRHQLLTDPQQAVDFVAATGVDALAVAIGTSHGAYKFSRKPTGDLLALDVIEAIHKRLPYTHLVMHGASTVPEDLQQLINENGGSIAPTYGVPLEEVVKSIKMGVRKINIDTDLRMALTGSAREYLSSNPNSFDVRGMLKPGIDRMEALCIERFECFGSAGQASRMRTIPLDDMARRYADGLAFHA</sequence>
<evidence type="ECO:0000256" key="4">
    <source>
        <dbReference type="ARBA" id="ARBA00005215"/>
    </source>
</evidence>
<evidence type="ECO:0000256" key="2">
    <source>
        <dbReference type="ARBA" id="ARBA00002181"/>
    </source>
</evidence>
<evidence type="ECO:0000256" key="6">
    <source>
        <dbReference type="ARBA" id="ARBA00022567"/>
    </source>
</evidence>
<proteinExistence type="inferred from homology"/>
<accession>A0AAE6BQ22</accession>
<dbReference type="AlphaFoldDB" id="A0AAE6BQ22"/>
<feature type="binding site" evidence="13">
    <location>
        <position position="105"/>
    </location>
    <ligand>
        <name>Zn(2+)</name>
        <dbReference type="ChEBI" id="CHEBI:29105"/>
        <label>2</label>
    </ligand>
</feature>
<evidence type="ECO:0000313" key="15">
    <source>
        <dbReference type="EMBL" id="QCM02167.1"/>
    </source>
</evidence>
<organism evidence="15 16">
    <name type="scientific">Agrobacterium tumefaciens</name>
    <dbReference type="NCBI Taxonomy" id="358"/>
    <lineage>
        <taxon>Bacteria</taxon>
        <taxon>Pseudomonadati</taxon>
        <taxon>Pseudomonadota</taxon>
        <taxon>Alphaproteobacteria</taxon>
        <taxon>Hyphomicrobiales</taxon>
        <taxon>Rhizobiaceae</taxon>
        <taxon>Rhizobium/Agrobacterium group</taxon>
        <taxon>Agrobacterium</taxon>
        <taxon>Agrobacterium tumefaciens complex</taxon>
    </lineage>
</organism>
<dbReference type="Gene3D" id="3.20.20.70">
    <property type="entry name" value="Aldolase class I"/>
    <property type="match status" value="1"/>
</dbReference>
<dbReference type="NCBIfam" id="TIGR01521">
    <property type="entry name" value="FruBisAldo_II_B"/>
    <property type="match status" value="1"/>
</dbReference>
<protein>
    <recommendedName>
        <fullName evidence="14">Fructose-1,6-bisphosphate aldolase</fullName>
        <shortName evidence="14">FBP aldolase</shortName>
        <ecNumber evidence="14">4.1.2.13</ecNumber>
    </recommendedName>
</protein>
<feature type="binding site" evidence="13">
    <location>
        <position position="84"/>
    </location>
    <ligand>
        <name>Zn(2+)</name>
        <dbReference type="ChEBI" id="CHEBI:29105"/>
        <label>1</label>
        <note>catalytic</note>
    </ligand>
</feature>
<dbReference type="GO" id="GO:0008270">
    <property type="term" value="F:zinc ion binding"/>
    <property type="evidence" value="ECO:0007669"/>
    <property type="project" value="InterPro"/>
</dbReference>
<dbReference type="FunFam" id="3.20.20.70:FF:000111">
    <property type="entry name" value="Fructose-1,6-bisphosphate aldolase"/>
    <property type="match status" value="1"/>
</dbReference>
<comment type="pathway">
    <text evidence="3 14">Carbohydrate degradation; glycolysis; D-glyceraldehyde 3-phosphate and glycerone phosphate from D-glucose: step 4/4.</text>
</comment>
<keyword evidence="7 13" id="KW-0479">Metal-binding</keyword>
<dbReference type="GO" id="GO:0006096">
    <property type="term" value="P:glycolytic process"/>
    <property type="evidence" value="ECO:0007669"/>
    <property type="project" value="UniProtKB-KW"/>
</dbReference>
<evidence type="ECO:0000256" key="13">
    <source>
        <dbReference type="PIRSR" id="PIRSR001359-3"/>
    </source>
</evidence>
<reference evidence="15 16" key="1">
    <citation type="submission" date="2019-04" db="EMBL/GenBank/DDBJ databases">
        <title>Complete genome sequence of Agrobacterium tumefaciens CFBP6624.</title>
        <authorList>
            <person name="Haryono M."/>
            <person name="Lin Y.-C."/>
            <person name="Lai E.-M."/>
            <person name="Kuo C.-H."/>
        </authorList>
    </citation>
    <scope>NUCLEOTIDE SEQUENCE [LARGE SCALE GENOMIC DNA]</scope>
    <source>
        <strain evidence="15 16">CFBP6624</strain>
    </source>
</reference>
<evidence type="ECO:0000256" key="5">
    <source>
        <dbReference type="ARBA" id="ARBA00005812"/>
    </source>
</evidence>
<comment type="cofactor">
    <cofactor evidence="13">
        <name>Zn(2+)</name>
        <dbReference type="ChEBI" id="CHEBI:29105"/>
    </cofactor>
    <text evidence="13">Binds 2 Zn(2+) ions per subunit. One is catalytic and the other provides a structural contribution.</text>
</comment>
<evidence type="ECO:0000256" key="11">
    <source>
        <dbReference type="PIRSR" id="PIRSR001359-1"/>
    </source>
</evidence>
<keyword evidence="8 13" id="KW-0862">Zinc</keyword>
<name>A0AAE6BQ22_AGRTU</name>
<comment type="catalytic activity">
    <reaction evidence="1 14">
        <text>beta-D-fructose 1,6-bisphosphate = D-glyceraldehyde 3-phosphate + dihydroxyacetone phosphate</text>
        <dbReference type="Rhea" id="RHEA:14729"/>
        <dbReference type="ChEBI" id="CHEBI:32966"/>
        <dbReference type="ChEBI" id="CHEBI:57642"/>
        <dbReference type="ChEBI" id="CHEBI:59776"/>
        <dbReference type="EC" id="4.1.2.13"/>
    </reaction>
</comment>
<dbReference type="SUPFAM" id="SSF51569">
    <property type="entry name" value="Aldolase"/>
    <property type="match status" value="1"/>
</dbReference>